<dbReference type="SUPFAM" id="SSF54928">
    <property type="entry name" value="RNA-binding domain, RBD"/>
    <property type="match status" value="1"/>
</dbReference>
<evidence type="ECO:0000313" key="2">
    <source>
        <dbReference type="EMBL" id="KEH27948.1"/>
    </source>
</evidence>
<dbReference type="InterPro" id="IPR012677">
    <property type="entry name" value="Nucleotide-bd_a/b_plait_sf"/>
</dbReference>
<dbReference type="InterPro" id="IPR035979">
    <property type="entry name" value="RBD_domain_sf"/>
</dbReference>
<dbReference type="HOGENOM" id="CLU_1075063_0_0_1"/>
<dbReference type="CDD" id="cd00590">
    <property type="entry name" value="RRM_SF"/>
    <property type="match status" value="1"/>
</dbReference>
<protein>
    <recommendedName>
        <fullName evidence="5">RRM domain-containing protein</fullName>
    </recommendedName>
</protein>
<proteinExistence type="predicted"/>
<evidence type="ECO:0000313" key="3">
    <source>
        <dbReference type="EnsemblPlants" id="KEH26171"/>
    </source>
</evidence>
<sequence length="259" mass="30220">MFKNGIFVTKPFQRWQPRRWLSSVERNTGGVRVQARAAEIERGGDRGGWSVVRSRKWKATQPEERGWDWFRDTERQGGMVQGKGIAEKDFGRSDWAARGQVRVYDHQVSRQHAFDSKSNTANLRDRVSFYFTNIPKHFPGHRLRHYFEVCGILSDVFVARRPNARGQVYGFVRFLNVKNRDKLGQALNNIWIGDCCVWAREARFDRFATFDEDFREEKRDRSSSLRVVEAKPVVITHGEGIVNVRLRKEAEVEKESEGK</sequence>
<evidence type="ECO:0008006" key="5">
    <source>
        <dbReference type="Google" id="ProtNLM"/>
    </source>
</evidence>
<gene>
    <name evidence="2" type="ordered locus">MTR_5g049880</name>
    <name evidence="1" type="ordered locus">MTR_6g045577</name>
</gene>
<reference evidence="2 4" key="2">
    <citation type="journal article" date="2014" name="BMC Genomics">
        <title>An improved genome release (version Mt4.0) for the model legume Medicago truncatula.</title>
        <authorList>
            <person name="Tang H."/>
            <person name="Krishnakumar V."/>
            <person name="Bidwell S."/>
            <person name="Rosen B."/>
            <person name="Chan A."/>
            <person name="Zhou S."/>
            <person name="Gentzbittel L."/>
            <person name="Childs K.L."/>
            <person name="Yandell M."/>
            <person name="Gundlach H."/>
            <person name="Mayer K.F."/>
            <person name="Schwartz D.C."/>
            <person name="Town C.D."/>
        </authorList>
    </citation>
    <scope>GENOME REANNOTATION</scope>
    <source>
        <strain evidence="2">A17</strain>
        <strain evidence="3 4">cv. Jemalong A17</strain>
    </source>
</reference>
<dbReference type="EnsemblPlants" id="KEH26171">
    <property type="protein sequence ID" value="KEH26171"/>
    <property type="gene ID" value="MTR_6g045577"/>
</dbReference>
<evidence type="ECO:0000313" key="4">
    <source>
        <dbReference type="Proteomes" id="UP000002051"/>
    </source>
</evidence>
<organism evidence="2 4">
    <name type="scientific">Medicago truncatula</name>
    <name type="common">Barrel medic</name>
    <name type="synonym">Medicago tribuloides</name>
    <dbReference type="NCBI Taxonomy" id="3880"/>
    <lineage>
        <taxon>Eukaryota</taxon>
        <taxon>Viridiplantae</taxon>
        <taxon>Streptophyta</taxon>
        <taxon>Embryophyta</taxon>
        <taxon>Tracheophyta</taxon>
        <taxon>Spermatophyta</taxon>
        <taxon>Magnoliopsida</taxon>
        <taxon>eudicotyledons</taxon>
        <taxon>Gunneridae</taxon>
        <taxon>Pentapetalae</taxon>
        <taxon>rosids</taxon>
        <taxon>fabids</taxon>
        <taxon>Fabales</taxon>
        <taxon>Fabaceae</taxon>
        <taxon>Papilionoideae</taxon>
        <taxon>50 kb inversion clade</taxon>
        <taxon>NPAAA clade</taxon>
        <taxon>Hologalegina</taxon>
        <taxon>IRL clade</taxon>
        <taxon>Trifolieae</taxon>
        <taxon>Medicago</taxon>
    </lineage>
</organism>
<reference evidence="3" key="3">
    <citation type="submission" date="2015-04" db="UniProtKB">
        <authorList>
            <consortium name="EnsemblPlants"/>
        </authorList>
    </citation>
    <scope>IDENTIFICATION</scope>
    <source>
        <strain evidence="3">cv. Jemalong A17</strain>
    </source>
</reference>
<dbReference type="AlphaFoldDB" id="A0A072UFQ7"/>
<accession>A0A072UFQ7</accession>
<evidence type="ECO:0000313" key="1">
    <source>
        <dbReference type="EMBL" id="KEH26171.1"/>
    </source>
</evidence>
<dbReference type="EnsemblPlants" id="KEH27948">
    <property type="protein sequence ID" value="KEH27948"/>
    <property type="gene ID" value="MTR_5g049880"/>
</dbReference>
<dbReference type="Gene3D" id="3.30.70.330">
    <property type="match status" value="1"/>
</dbReference>
<reference evidence="2 4" key="1">
    <citation type="journal article" date="2011" name="Nature">
        <title>The Medicago genome provides insight into the evolution of rhizobial symbioses.</title>
        <authorList>
            <person name="Young N.D."/>
            <person name="Debelle F."/>
            <person name="Oldroyd G.E."/>
            <person name="Geurts R."/>
            <person name="Cannon S.B."/>
            <person name="Udvardi M.K."/>
            <person name="Benedito V.A."/>
            <person name="Mayer K.F."/>
            <person name="Gouzy J."/>
            <person name="Schoof H."/>
            <person name="Van de Peer Y."/>
            <person name="Proost S."/>
            <person name="Cook D.R."/>
            <person name="Meyers B.C."/>
            <person name="Spannagl M."/>
            <person name="Cheung F."/>
            <person name="De Mita S."/>
            <person name="Krishnakumar V."/>
            <person name="Gundlach H."/>
            <person name="Zhou S."/>
            <person name="Mudge J."/>
            <person name="Bharti A.K."/>
            <person name="Murray J.D."/>
            <person name="Naoumkina M.A."/>
            <person name="Rosen B."/>
            <person name="Silverstein K.A."/>
            <person name="Tang H."/>
            <person name="Rombauts S."/>
            <person name="Zhao P.X."/>
            <person name="Zhou P."/>
            <person name="Barbe V."/>
            <person name="Bardou P."/>
            <person name="Bechner M."/>
            <person name="Bellec A."/>
            <person name="Berger A."/>
            <person name="Berges H."/>
            <person name="Bidwell S."/>
            <person name="Bisseling T."/>
            <person name="Choisne N."/>
            <person name="Couloux A."/>
            <person name="Denny R."/>
            <person name="Deshpande S."/>
            <person name="Dai X."/>
            <person name="Doyle J.J."/>
            <person name="Dudez A.M."/>
            <person name="Farmer A.D."/>
            <person name="Fouteau S."/>
            <person name="Franken C."/>
            <person name="Gibelin C."/>
            <person name="Gish J."/>
            <person name="Goldstein S."/>
            <person name="Gonzalez A.J."/>
            <person name="Green P.J."/>
            <person name="Hallab A."/>
            <person name="Hartog M."/>
            <person name="Hua A."/>
            <person name="Humphray S.J."/>
            <person name="Jeong D.H."/>
            <person name="Jing Y."/>
            <person name="Jocker A."/>
            <person name="Kenton S.M."/>
            <person name="Kim D.J."/>
            <person name="Klee K."/>
            <person name="Lai H."/>
            <person name="Lang C."/>
            <person name="Lin S."/>
            <person name="Macmil S.L."/>
            <person name="Magdelenat G."/>
            <person name="Matthews L."/>
            <person name="McCorrison J."/>
            <person name="Monaghan E.L."/>
            <person name="Mun J.H."/>
            <person name="Najar F.Z."/>
            <person name="Nicholson C."/>
            <person name="Noirot C."/>
            <person name="O'Bleness M."/>
            <person name="Paule C.R."/>
            <person name="Poulain J."/>
            <person name="Prion F."/>
            <person name="Qin B."/>
            <person name="Qu C."/>
            <person name="Retzel E.F."/>
            <person name="Riddle C."/>
            <person name="Sallet E."/>
            <person name="Samain S."/>
            <person name="Samson N."/>
            <person name="Sanders I."/>
            <person name="Saurat O."/>
            <person name="Scarpelli C."/>
            <person name="Schiex T."/>
            <person name="Segurens B."/>
            <person name="Severin A.J."/>
            <person name="Sherrier D.J."/>
            <person name="Shi R."/>
            <person name="Sims S."/>
            <person name="Singer S.R."/>
            <person name="Sinharoy S."/>
            <person name="Sterck L."/>
            <person name="Viollet A."/>
            <person name="Wang B.B."/>
            <person name="Wang K."/>
            <person name="Wang M."/>
            <person name="Wang X."/>
            <person name="Warfsmann J."/>
            <person name="Weissenbach J."/>
            <person name="White D.D."/>
            <person name="White J.D."/>
            <person name="Wiley G.B."/>
            <person name="Wincker P."/>
            <person name="Xing Y."/>
            <person name="Yang L."/>
            <person name="Yao Z."/>
            <person name="Ying F."/>
            <person name="Zhai J."/>
            <person name="Zhou L."/>
            <person name="Zuber A."/>
            <person name="Denarie J."/>
            <person name="Dixon R.A."/>
            <person name="May G.D."/>
            <person name="Schwartz D.C."/>
            <person name="Rogers J."/>
            <person name="Quetier F."/>
            <person name="Town C.D."/>
            <person name="Roe B.A."/>
        </authorList>
    </citation>
    <scope>NUCLEOTIDE SEQUENCE [LARGE SCALE GENOMIC DNA]</scope>
    <source>
        <strain evidence="2">A17</strain>
        <strain evidence="3 4">cv. Jemalong A17</strain>
    </source>
</reference>
<keyword evidence="4" id="KW-1185">Reference proteome</keyword>
<dbReference type="EMBL" id="CM001222">
    <property type="protein sequence ID" value="KEH26171.1"/>
    <property type="molecule type" value="Genomic_DNA"/>
</dbReference>
<name>A0A072UFQ7_MEDTR</name>
<dbReference type="Proteomes" id="UP000002051">
    <property type="component" value="Chromosome 6"/>
</dbReference>
<dbReference type="GO" id="GO:0003676">
    <property type="term" value="F:nucleic acid binding"/>
    <property type="evidence" value="ECO:0007669"/>
    <property type="project" value="InterPro"/>
</dbReference>
<dbReference type="EMBL" id="CM001221">
    <property type="protein sequence ID" value="KEH27948.1"/>
    <property type="molecule type" value="Genomic_DNA"/>
</dbReference>
<dbReference type="Proteomes" id="UP000002051">
    <property type="component" value="Chromosome 5"/>
</dbReference>